<keyword evidence="6" id="KW-1185">Reference proteome</keyword>
<sequence>MTLIQIKTLEDQKQEVLSDEVKKLRQCLPKATFMGTKLEAVKYQGFWCGLGSNRVLEQILTFQRHFRAKETDLIIASLPKTGTTWLKSLLFSVVNRANFESTKSPLLSHNPHELVYHLEISVYGEHLTYPKPHQLDELPSPRLLHTHLPYGSLPESVRSSDCKILYIGRNPMDTFVSHWHFFPNMVRNMSRDEEFKSPSIEEYFEEFCRGKILCGPYFEHVVEYWQQSLQTPNKVLFLKYEDLKDDPEFYLKKLAQFVGVPFSIQEENEGVIKEIINLCSINNLKELEVNKNGVMNKVIDNKTFFRKGEVGDWTNYFTSSMENRMKKLMEEYLDKVGLSFKLRA</sequence>
<comment type="caution">
    <text evidence="5">The sequence shown here is derived from an EMBL/GenBank/DDBJ whole genome shotgun (WGS) entry which is preliminary data.</text>
</comment>
<evidence type="ECO:0000313" key="6">
    <source>
        <dbReference type="Proteomes" id="UP001443914"/>
    </source>
</evidence>
<evidence type="ECO:0000256" key="3">
    <source>
        <dbReference type="RuleBase" id="RU361155"/>
    </source>
</evidence>
<dbReference type="Pfam" id="PF00685">
    <property type="entry name" value="Sulfotransfer_1"/>
    <property type="match status" value="1"/>
</dbReference>
<dbReference type="InterPro" id="IPR027417">
    <property type="entry name" value="P-loop_NTPase"/>
</dbReference>
<name>A0AAW1MR99_SAPOF</name>
<keyword evidence="2 3" id="KW-0808">Transferase</keyword>
<comment type="similarity">
    <text evidence="1 3">Belongs to the sulfotransferase 1 family.</text>
</comment>
<protein>
    <recommendedName>
        <fullName evidence="3">Sulfotransferase</fullName>
        <ecNumber evidence="3">2.8.2.-</ecNumber>
    </recommendedName>
</protein>
<organism evidence="5 6">
    <name type="scientific">Saponaria officinalis</name>
    <name type="common">Common soapwort</name>
    <name type="synonym">Lychnis saponaria</name>
    <dbReference type="NCBI Taxonomy" id="3572"/>
    <lineage>
        <taxon>Eukaryota</taxon>
        <taxon>Viridiplantae</taxon>
        <taxon>Streptophyta</taxon>
        <taxon>Embryophyta</taxon>
        <taxon>Tracheophyta</taxon>
        <taxon>Spermatophyta</taxon>
        <taxon>Magnoliopsida</taxon>
        <taxon>eudicotyledons</taxon>
        <taxon>Gunneridae</taxon>
        <taxon>Pentapetalae</taxon>
        <taxon>Caryophyllales</taxon>
        <taxon>Caryophyllaceae</taxon>
        <taxon>Caryophylleae</taxon>
        <taxon>Saponaria</taxon>
    </lineage>
</organism>
<dbReference type="EC" id="2.8.2.-" evidence="3"/>
<proteinExistence type="inferred from homology"/>
<dbReference type="SUPFAM" id="SSF52540">
    <property type="entry name" value="P-loop containing nucleoside triphosphate hydrolases"/>
    <property type="match status" value="1"/>
</dbReference>
<dbReference type="EMBL" id="JBDFQZ010000002">
    <property type="protein sequence ID" value="KAK9748890.1"/>
    <property type="molecule type" value="Genomic_DNA"/>
</dbReference>
<feature type="domain" description="Sulfotransferase" evidence="4">
    <location>
        <begin position="71"/>
        <end position="336"/>
    </location>
</feature>
<dbReference type="GO" id="GO:0008146">
    <property type="term" value="F:sulfotransferase activity"/>
    <property type="evidence" value="ECO:0007669"/>
    <property type="project" value="InterPro"/>
</dbReference>
<evidence type="ECO:0000313" key="5">
    <source>
        <dbReference type="EMBL" id="KAK9748890.1"/>
    </source>
</evidence>
<reference evidence="5" key="1">
    <citation type="submission" date="2024-03" db="EMBL/GenBank/DDBJ databases">
        <title>WGS assembly of Saponaria officinalis var. Norfolk2.</title>
        <authorList>
            <person name="Jenkins J."/>
            <person name="Shu S."/>
            <person name="Grimwood J."/>
            <person name="Barry K."/>
            <person name="Goodstein D."/>
            <person name="Schmutz J."/>
            <person name="Leebens-Mack J."/>
            <person name="Osbourn A."/>
        </authorList>
    </citation>
    <scope>NUCLEOTIDE SEQUENCE [LARGE SCALE GENOMIC DNA]</scope>
    <source>
        <strain evidence="5">JIC</strain>
    </source>
</reference>
<dbReference type="Proteomes" id="UP001443914">
    <property type="component" value="Unassembled WGS sequence"/>
</dbReference>
<evidence type="ECO:0000256" key="2">
    <source>
        <dbReference type="ARBA" id="ARBA00022679"/>
    </source>
</evidence>
<accession>A0AAW1MR99</accession>
<dbReference type="AlphaFoldDB" id="A0AAW1MR99"/>
<evidence type="ECO:0000256" key="1">
    <source>
        <dbReference type="ARBA" id="ARBA00005771"/>
    </source>
</evidence>
<gene>
    <name evidence="5" type="ORF">RND81_02G088300</name>
</gene>
<dbReference type="InterPro" id="IPR000863">
    <property type="entry name" value="Sulfotransferase_dom"/>
</dbReference>
<dbReference type="PANTHER" id="PTHR11783">
    <property type="entry name" value="SULFOTRANSFERASE SULT"/>
    <property type="match status" value="1"/>
</dbReference>
<evidence type="ECO:0000259" key="4">
    <source>
        <dbReference type="Pfam" id="PF00685"/>
    </source>
</evidence>
<dbReference type="Gene3D" id="3.40.50.300">
    <property type="entry name" value="P-loop containing nucleotide triphosphate hydrolases"/>
    <property type="match status" value="1"/>
</dbReference>